<dbReference type="Pfam" id="PF00460">
    <property type="entry name" value="Flg_bb_rod"/>
    <property type="match status" value="1"/>
</dbReference>
<dbReference type="InterPro" id="IPR001444">
    <property type="entry name" value="Flag_bb_rod_N"/>
</dbReference>
<evidence type="ECO:0000313" key="11">
    <source>
        <dbReference type="EMBL" id="ABG15020.1"/>
    </source>
</evidence>
<evidence type="ECO:0000256" key="6">
    <source>
        <dbReference type="ARBA" id="ARBA00023143"/>
    </source>
</evidence>
<evidence type="ECO:0000256" key="2">
    <source>
        <dbReference type="ARBA" id="ARBA00004613"/>
    </source>
</evidence>
<dbReference type="PANTHER" id="PTHR30033">
    <property type="entry name" value="FLAGELLAR HOOK-ASSOCIATED PROTEIN 1"/>
    <property type="match status" value="1"/>
</dbReference>
<protein>
    <recommendedName>
        <fullName evidence="4 7">Flagellar hook-associated protein 1</fullName>
        <shortName evidence="7">HAP1</shortName>
    </recommendedName>
</protein>
<comment type="similarity">
    <text evidence="3 7">Belongs to the flagella basal body rod proteins family.</text>
</comment>
<feature type="domain" description="Flagellar basal-body/hook protein C-terminal" evidence="9">
    <location>
        <begin position="413"/>
        <end position="451"/>
    </location>
</feature>
<reference evidence="11 12" key="1">
    <citation type="journal article" date="2006" name="J. Bacteriol.">
        <title>Complete genome sequence of Yersinia pestis strains Antiqua and Nepal516: evidence of gene reduction in an emerging pathogen.</title>
        <authorList>
            <person name="Chain P.S."/>
            <person name="Hu P."/>
            <person name="Malfatti S.A."/>
            <person name="Radnedge L."/>
            <person name="Larimer F."/>
            <person name="Vergez L.M."/>
            <person name="Worsham P."/>
            <person name="Chu M.C."/>
            <person name="Andersen G.L."/>
        </authorList>
    </citation>
    <scope>NUCLEOTIDE SEQUENCE [LARGE SCALE GENOMIC DNA]</scope>
    <source>
        <strain evidence="11 12">Antiqua</strain>
    </source>
</reference>
<dbReference type="Proteomes" id="UP000001971">
    <property type="component" value="Chromosome"/>
</dbReference>
<dbReference type="GO" id="GO:0009424">
    <property type="term" value="C:bacterial-type flagellum hook"/>
    <property type="evidence" value="ECO:0007669"/>
    <property type="project" value="UniProtKB-UniRule"/>
</dbReference>
<name>A0A0E1NVT8_YERPA</name>
<comment type="subcellular location">
    <subcellularLocation>
        <location evidence="1 7">Bacterial flagellum</location>
    </subcellularLocation>
    <subcellularLocation>
        <location evidence="2 7">Secreted</location>
    </subcellularLocation>
</comment>
<evidence type="ECO:0000256" key="1">
    <source>
        <dbReference type="ARBA" id="ARBA00004365"/>
    </source>
</evidence>
<keyword evidence="11" id="KW-0282">Flagellum</keyword>
<feature type="domain" description="Flagellar basal body rod protein N-terminal" evidence="8">
    <location>
        <begin position="4"/>
        <end position="33"/>
    </location>
</feature>
<dbReference type="AlphaFoldDB" id="A0A0E1NVT8"/>
<dbReference type="HOGENOM" id="CLU_012762_2_0_6"/>
<dbReference type="GO" id="GO:0005198">
    <property type="term" value="F:structural molecule activity"/>
    <property type="evidence" value="ECO:0007669"/>
    <property type="project" value="UniProtKB-UniRule"/>
</dbReference>
<dbReference type="GO" id="GO:0044780">
    <property type="term" value="P:bacterial-type flagellum assembly"/>
    <property type="evidence" value="ECO:0007669"/>
    <property type="project" value="InterPro"/>
</dbReference>
<dbReference type="GO" id="GO:0005576">
    <property type="term" value="C:extracellular region"/>
    <property type="evidence" value="ECO:0007669"/>
    <property type="project" value="UniProtKB-SubCell"/>
</dbReference>
<dbReference type="Pfam" id="PF06429">
    <property type="entry name" value="Flg_bbr_C"/>
    <property type="match status" value="1"/>
</dbReference>
<dbReference type="InterPro" id="IPR002371">
    <property type="entry name" value="FlgK"/>
</dbReference>
<organism evidence="11 12">
    <name type="scientific">Yersinia pestis bv. Antiqua (strain Antiqua)</name>
    <dbReference type="NCBI Taxonomy" id="360102"/>
    <lineage>
        <taxon>Bacteria</taxon>
        <taxon>Pseudomonadati</taxon>
        <taxon>Pseudomonadota</taxon>
        <taxon>Gammaproteobacteria</taxon>
        <taxon>Enterobacterales</taxon>
        <taxon>Yersiniaceae</taxon>
        <taxon>Yersinia</taxon>
    </lineage>
</organism>
<feature type="domain" description="Flagellar hook-associated protein FlgK helical" evidence="10">
    <location>
        <begin position="92"/>
        <end position="319"/>
    </location>
</feature>
<evidence type="ECO:0000259" key="10">
    <source>
        <dbReference type="Pfam" id="PF22638"/>
    </source>
</evidence>
<dbReference type="InterPro" id="IPR053927">
    <property type="entry name" value="FlgK_helical"/>
</dbReference>
<dbReference type="EMBL" id="CP000308">
    <property type="protein sequence ID" value="ABG15020.1"/>
    <property type="molecule type" value="Genomic_DNA"/>
</dbReference>
<dbReference type="PATRIC" id="fig|360102.15.peg.1763"/>
<keyword evidence="11" id="KW-0966">Cell projection</keyword>
<keyword evidence="11" id="KW-0969">Cilium</keyword>
<dbReference type="GeneID" id="57973894"/>
<evidence type="ECO:0000256" key="3">
    <source>
        <dbReference type="ARBA" id="ARBA00009677"/>
    </source>
</evidence>
<dbReference type="KEGG" id="ypa:YPA_3058"/>
<dbReference type="RefSeq" id="WP_002211426.1">
    <property type="nucleotide sequence ID" value="NC_008150.1"/>
</dbReference>
<proteinExistence type="inferred from homology"/>
<dbReference type="PANTHER" id="PTHR30033:SF1">
    <property type="entry name" value="FLAGELLAR HOOK-ASSOCIATED PROTEIN 1"/>
    <property type="match status" value="1"/>
</dbReference>
<dbReference type="NCBIfam" id="TIGR02492">
    <property type="entry name" value="flgK_ends"/>
    <property type="match status" value="1"/>
</dbReference>
<evidence type="ECO:0000259" key="9">
    <source>
        <dbReference type="Pfam" id="PF06429"/>
    </source>
</evidence>
<sequence>MNFIRTAFSGMQATQAHLNATSMNIANMHTPGYSRQRAEQSAIGADGQGGVNAGNGVNVDGIRRLSQQYVVMQEWRANSQQQYYDAGEQYLNAVELMVSNESTSLATGLNNFFSSLSAATQLPDSPPMRQQIIESANAMALRFNNVNNFIVQQKKSIGQQRDITVKEINSLTRSIADYNQQILKNRSDGNNINDLLDKQELQIKKLSGLIETQVNQAEDGTYRISVKQGQPLVNGAVAAELAVDTSSVDTKITLHFSGATQGMNMSCGGQLGGINDYELTTLKKLQDSTQEMAKTVADKFNDQLGKGTDFTGAPGQDLFVFNPSDPNGMLQLSAITAEQLALAAHGKPAGDNSNLFELLDIRKTPVTGMKNVPLDDAATALVGYIAITSNRNHSELENAENTLNQATRYHESFSGVNNDEEAMNLMEYQRAYQSNMKVIATGDKLFSDLLALV</sequence>
<dbReference type="PRINTS" id="PR01005">
    <property type="entry name" value="FLGHOOKAP1"/>
</dbReference>
<evidence type="ECO:0000256" key="4">
    <source>
        <dbReference type="ARBA" id="ARBA00016244"/>
    </source>
</evidence>
<keyword evidence="5 7" id="KW-0964">Secreted</keyword>
<dbReference type="Pfam" id="PF22638">
    <property type="entry name" value="FlgK_D1"/>
    <property type="match status" value="1"/>
</dbReference>
<dbReference type="SUPFAM" id="SSF64518">
    <property type="entry name" value="Phase 1 flagellin"/>
    <property type="match status" value="1"/>
</dbReference>
<evidence type="ECO:0000313" key="12">
    <source>
        <dbReference type="Proteomes" id="UP000001971"/>
    </source>
</evidence>
<evidence type="ECO:0000256" key="7">
    <source>
        <dbReference type="RuleBase" id="RU362065"/>
    </source>
</evidence>
<gene>
    <name evidence="7" type="primary">flgK</name>
    <name evidence="11" type="ordered locus">YPA_3058</name>
</gene>
<keyword evidence="6 7" id="KW-0975">Bacterial flagellum</keyword>
<dbReference type="InterPro" id="IPR010930">
    <property type="entry name" value="Flg_bb/hook_C_dom"/>
</dbReference>
<evidence type="ECO:0000259" key="8">
    <source>
        <dbReference type="Pfam" id="PF00460"/>
    </source>
</evidence>
<accession>A0A0E1NVT8</accession>
<evidence type="ECO:0000256" key="5">
    <source>
        <dbReference type="ARBA" id="ARBA00022525"/>
    </source>
</evidence>